<keyword evidence="5 11" id="KW-0812">Transmembrane</keyword>
<evidence type="ECO:0000313" key="16">
    <source>
        <dbReference type="EMBL" id="CZB22922.1"/>
    </source>
</evidence>
<evidence type="ECO:0000259" key="14">
    <source>
        <dbReference type="Pfam" id="PF00593"/>
    </source>
</evidence>
<feature type="chain" id="PRO_5007904388" description="TonB-dependent receptor" evidence="13">
    <location>
        <begin position="40"/>
        <end position="801"/>
    </location>
</feature>
<dbReference type="PANTHER" id="PTHR32552">
    <property type="entry name" value="FERRICHROME IRON RECEPTOR-RELATED"/>
    <property type="match status" value="1"/>
</dbReference>
<keyword evidence="8 12" id="KW-0798">TonB box</keyword>
<dbReference type="SUPFAM" id="SSF56935">
    <property type="entry name" value="Porins"/>
    <property type="match status" value="1"/>
</dbReference>
<sequence length="801" mass="86864">MPFLASNGNPSLVFTCLTQGVAASVLGFACATAPLAALAQESPEDTDSSLDMGTIMVTGQKSERSLAETDGSVTVVFPGESEGAAGAAYDVFGVAERLANVMPFTGGTGVAIRGIGQTGFSSGPTFGQTNYLVTRSPSDLVATYVDGIPVSAYAGPLGGFWDVDQIEVLRGAQSTVLGRGSLGGAVIVESADPTFTPEAAGQLSAGTTNGGLGTSFAVSGPIVEDRFAYRVVFDRQRGPNFIENITLNEDGDLRKLLNRRVKLLYAGESGAEVELSTFFSHATVGTLYVDYDSWLNGRRVTRADVNTQLNNHITGSSLRGSWPLNDRVSLESATVWVTENAHQDLDPDQTEQSHVLTGVGFRKNDAYFKDDIRTLTQELRLRYAGERFSGFIGAYYEDFEGIAKTSTPVFGRKSIQQNISTAALFGEGKWAITEKMDLTFGLRAEMEQNRTAIDATINDLRTTLAQQVATVACLSIRTSPPSPIPGCTPNPARRLTQIINEPIDEKFDQDFSIFLPKLGLSYAVSPETRLYGTVQRGYRAGGAGASLVSGELFEFDPERTWNLDLGIRHKSADGRLRLGANFFYVDWQDQQFQVPTDGAIPDFISVNAGHSESYGSEFEMDYQATQRLRLFGTVGLLTTEIKDASNNQKLSTDQQEEIQDWVGNDFTMAPTATVSAGLHYDFDNGLDFSLAANWRDKFFSDVQNNSDEEVDGRFLIDMGIGYEFTDRDLRLDFKVTNLFDTQYINHSYRAPLKGLADRFNAASPFAPVLLPPGTQVPLIDTGGIVSPGPGRAVLMSLSGQF</sequence>
<dbReference type="GO" id="GO:0006826">
    <property type="term" value="P:iron ion transport"/>
    <property type="evidence" value="ECO:0007669"/>
    <property type="project" value="UniProtKB-KW"/>
</dbReference>
<evidence type="ECO:0000256" key="11">
    <source>
        <dbReference type="PROSITE-ProRule" id="PRU01360"/>
    </source>
</evidence>
<accession>A0A170TFY7</accession>
<evidence type="ECO:0008006" key="18">
    <source>
        <dbReference type="Google" id="ProtNLM"/>
    </source>
</evidence>
<evidence type="ECO:0000256" key="7">
    <source>
        <dbReference type="ARBA" id="ARBA00023065"/>
    </source>
</evidence>
<dbReference type="GO" id="GO:0009279">
    <property type="term" value="C:cell outer membrane"/>
    <property type="evidence" value="ECO:0007669"/>
    <property type="project" value="UniProtKB-SubCell"/>
</dbReference>
<dbReference type="InterPro" id="IPR039426">
    <property type="entry name" value="TonB-dep_rcpt-like"/>
</dbReference>
<evidence type="ECO:0000256" key="4">
    <source>
        <dbReference type="ARBA" id="ARBA00022496"/>
    </source>
</evidence>
<gene>
    <name evidence="16" type="ORF">FLM9_1558</name>
</gene>
<proteinExistence type="inferred from homology"/>
<comment type="similarity">
    <text evidence="11 12">Belongs to the TonB-dependent receptor family.</text>
</comment>
<dbReference type="Gene3D" id="2.40.170.20">
    <property type="entry name" value="TonB-dependent receptor, beta-barrel domain"/>
    <property type="match status" value="1"/>
</dbReference>
<dbReference type="InterPro" id="IPR000531">
    <property type="entry name" value="Beta-barrel_TonB"/>
</dbReference>
<evidence type="ECO:0000256" key="10">
    <source>
        <dbReference type="ARBA" id="ARBA00023237"/>
    </source>
</evidence>
<keyword evidence="10 11" id="KW-0998">Cell outer membrane</keyword>
<evidence type="ECO:0000256" key="5">
    <source>
        <dbReference type="ARBA" id="ARBA00022692"/>
    </source>
</evidence>
<feature type="domain" description="TonB-dependent receptor plug" evidence="15">
    <location>
        <begin position="68"/>
        <end position="185"/>
    </location>
</feature>
<dbReference type="InterPro" id="IPR012910">
    <property type="entry name" value="Plug_dom"/>
</dbReference>
<keyword evidence="17" id="KW-1185">Reference proteome</keyword>
<keyword evidence="4" id="KW-0410">Iron transport</keyword>
<comment type="subcellular location">
    <subcellularLocation>
        <location evidence="1 11">Cell outer membrane</location>
        <topology evidence="1 11">Multi-pass membrane protein</topology>
    </subcellularLocation>
</comment>
<dbReference type="EMBL" id="FITM01000165">
    <property type="protein sequence ID" value="CZB22922.1"/>
    <property type="molecule type" value="Genomic_DNA"/>
</dbReference>
<evidence type="ECO:0000256" key="2">
    <source>
        <dbReference type="ARBA" id="ARBA00022448"/>
    </source>
</evidence>
<dbReference type="Proteomes" id="UP000182631">
    <property type="component" value="Unassembled WGS sequence"/>
</dbReference>
<keyword evidence="13" id="KW-0732">Signal</keyword>
<keyword evidence="2 11" id="KW-0813">Transport</keyword>
<dbReference type="Pfam" id="PF07715">
    <property type="entry name" value="Plug"/>
    <property type="match status" value="1"/>
</dbReference>
<feature type="domain" description="TonB-dependent receptor-like beta-barrel" evidence="14">
    <location>
        <begin position="284"/>
        <end position="738"/>
    </location>
</feature>
<keyword evidence="6" id="KW-0408">Iron</keyword>
<evidence type="ECO:0000256" key="13">
    <source>
        <dbReference type="SAM" id="SignalP"/>
    </source>
</evidence>
<evidence type="ECO:0000256" key="3">
    <source>
        <dbReference type="ARBA" id="ARBA00022452"/>
    </source>
</evidence>
<name>A0A170TFY7_9SYNE</name>
<protein>
    <recommendedName>
        <fullName evidence="18">TonB-dependent receptor</fullName>
    </recommendedName>
</protein>
<feature type="signal peptide" evidence="13">
    <location>
        <begin position="1"/>
        <end position="39"/>
    </location>
</feature>
<evidence type="ECO:0000256" key="8">
    <source>
        <dbReference type="ARBA" id="ARBA00023077"/>
    </source>
</evidence>
<keyword evidence="7" id="KW-0406">Ion transport</keyword>
<evidence type="ECO:0000256" key="9">
    <source>
        <dbReference type="ARBA" id="ARBA00023136"/>
    </source>
</evidence>
<evidence type="ECO:0000313" key="17">
    <source>
        <dbReference type="Proteomes" id="UP000182631"/>
    </source>
</evidence>
<evidence type="ECO:0000256" key="12">
    <source>
        <dbReference type="RuleBase" id="RU003357"/>
    </source>
</evidence>
<dbReference type="InterPro" id="IPR036942">
    <property type="entry name" value="Beta-barrel_TonB_sf"/>
</dbReference>
<dbReference type="PANTHER" id="PTHR32552:SF81">
    <property type="entry name" value="TONB-DEPENDENT OUTER MEMBRANE RECEPTOR"/>
    <property type="match status" value="1"/>
</dbReference>
<evidence type="ECO:0000256" key="6">
    <source>
        <dbReference type="ARBA" id="ARBA00023004"/>
    </source>
</evidence>
<dbReference type="PROSITE" id="PS52016">
    <property type="entry name" value="TONB_DEPENDENT_REC_3"/>
    <property type="match status" value="1"/>
</dbReference>
<keyword evidence="9 11" id="KW-0472">Membrane</keyword>
<evidence type="ECO:0000259" key="15">
    <source>
        <dbReference type="Pfam" id="PF07715"/>
    </source>
</evidence>
<dbReference type="Pfam" id="PF00593">
    <property type="entry name" value="TonB_dep_Rec_b-barrel"/>
    <property type="match status" value="1"/>
</dbReference>
<reference evidence="17" key="1">
    <citation type="submission" date="2016-02" db="EMBL/GenBank/DDBJ databases">
        <authorList>
            <person name="liu f."/>
        </authorList>
    </citation>
    <scope>NUCLEOTIDE SEQUENCE [LARGE SCALE GENOMIC DNA]</scope>
</reference>
<dbReference type="AlphaFoldDB" id="A0A170TFY7"/>
<keyword evidence="3 11" id="KW-1134">Transmembrane beta strand</keyword>
<organism evidence="16 17">
    <name type="scientific">Candidatus Synechococcus spongiarum</name>
    <dbReference type="NCBI Taxonomy" id="431041"/>
    <lineage>
        <taxon>Bacteria</taxon>
        <taxon>Bacillati</taxon>
        <taxon>Cyanobacteriota</taxon>
        <taxon>Cyanophyceae</taxon>
        <taxon>Synechococcales</taxon>
        <taxon>Synechococcaceae</taxon>
        <taxon>Synechococcus</taxon>
    </lineage>
</organism>
<evidence type="ECO:0000256" key="1">
    <source>
        <dbReference type="ARBA" id="ARBA00004571"/>
    </source>
</evidence>